<dbReference type="PANTHER" id="PTHR22603">
    <property type="entry name" value="CHOLINE/ETHANOALAMINE KINASE"/>
    <property type="match status" value="1"/>
</dbReference>
<gene>
    <name evidence="2" type="ORF">CWI73_09730</name>
</gene>
<dbReference type="Gene3D" id="3.30.200.20">
    <property type="entry name" value="Phosphorylase Kinase, domain 1"/>
    <property type="match status" value="1"/>
</dbReference>
<evidence type="ECO:0000313" key="3">
    <source>
        <dbReference type="Proteomes" id="UP000288361"/>
    </source>
</evidence>
<dbReference type="EMBL" id="PIQA01000011">
    <property type="protein sequence ID" value="RUO62739.1"/>
    <property type="molecule type" value="Genomic_DNA"/>
</dbReference>
<evidence type="ECO:0000259" key="1">
    <source>
        <dbReference type="Pfam" id="PF01636"/>
    </source>
</evidence>
<reference evidence="2 3" key="1">
    <citation type="journal article" date="2011" name="Front. Microbiol.">
        <title>Genomic signatures of strain selection and enhancement in Bacillus atrophaeus var. globigii, a historical biowarfare simulant.</title>
        <authorList>
            <person name="Gibbons H.S."/>
            <person name="Broomall S.M."/>
            <person name="McNew L.A."/>
            <person name="Daligault H."/>
            <person name="Chapman C."/>
            <person name="Bruce D."/>
            <person name="Karavis M."/>
            <person name="Krepps M."/>
            <person name="McGregor P.A."/>
            <person name="Hong C."/>
            <person name="Park K.H."/>
            <person name="Akmal A."/>
            <person name="Feldman A."/>
            <person name="Lin J.S."/>
            <person name="Chang W.E."/>
            <person name="Higgs B.W."/>
            <person name="Demirev P."/>
            <person name="Lindquist J."/>
            <person name="Liem A."/>
            <person name="Fochler E."/>
            <person name="Read T.D."/>
            <person name="Tapia R."/>
            <person name="Johnson S."/>
            <person name="Bishop-Lilly K.A."/>
            <person name="Detter C."/>
            <person name="Han C."/>
            <person name="Sozhamannan S."/>
            <person name="Rosenzweig C.N."/>
            <person name="Skowronski E.W."/>
        </authorList>
    </citation>
    <scope>NUCLEOTIDE SEQUENCE [LARGE SCALE GENOMIC DNA]</scope>
    <source>
        <strain evidence="2 3">TPS4-2</strain>
    </source>
</reference>
<keyword evidence="2" id="KW-0418">Kinase</keyword>
<proteinExistence type="predicted"/>
<protein>
    <submittedName>
        <fullName evidence="2">Choline kinase</fullName>
    </submittedName>
</protein>
<dbReference type="GO" id="GO:0006646">
    <property type="term" value="P:phosphatidylethanolamine biosynthetic process"/>
    <property type="evidence" value="ECO:0007669"/>
    <property type="project" value="TreeGrafter"/>
</dbReference>
<dbReference type="RefSeq" id="WP_126752607.1">
    <property type="nucleotide sequence ID" value="NZ_JBHUMT010000004.1"/>
</dbReference>
<dbReference type="AlphaFoldDB" id="A0A432YP17"/>
<name>A0A432YP17_9GAMM</name>
<sequence length="247" mass="28413">MIPAPKKVTRLTSGQSNQTLRLKSDDSDLVLKRWQNDGLFQVDRGLEVAVQKTLAESGAAPEVLDWNEAEGWLLQPYLEAPSLNQVTLSPAIKATVLAEVLAKIHSFKPSIPHWRLNDKVEHYLQQLSNYEPSLAKSFREEKSQHQQTIDQWLEYPVLCHNDLSMNHILMTAPIKVIDWEYAGIGHPLFDIANTIAMNKLDEAMAERLLKDYARLTRYNVELSDITEWLDLVDWLNNLWQHLLSYSK</sequence>
<dbReference type="SUPFAM" id="SSF56112">
    <property type="entry name" value="Protein kinase-like (PK-like)"/>
    <property type="match status" value="1"/>
</dbReference>
<comment type="caution">
    <text evidence="2">The sequence shown here is derived from an EMBL/GenBank/DDBJ whole genome shotgun (WGS) entry which is preliminary data.</text>
</comment>
<keyword evidence="2" id="KW-0808">Transferase</keyword>
<dbReference type="Proteomes" id="UP000288361">
    <property type="component" value="Unassembled WGS sequence"/>
</dbReference>
<dbReference type="InterPro" id="IPR002575">
    <property type="entry name" value="Aminoglycoside_PTrfase"/>
</dbReference>
<dbReference type="GO" id="GO:0004305">
    <property type="term" value="F:ethanolamine kinase activity"/>
    <property type="evidence" value="ECO:0007669"/>
    <property type="project" value="TreeGrafter"/>
</dbReference>
<dbReference type="InterPro" id="IPR011009">
    <property type="entry name" value="Kinase-like_dom_sf"/>
</dbReference>
<dbReference type="Gene3D" id="3.90.1200.10">
    <property type="match status" value="1"/>
</dbReference>
<dbReference type="CDD" id="cd05151">
    <property type="entry name" value="ChoK-like"/>
    <property type="match status" value="1"/>
</dbReference>
<dbReference type="GO" id="GO:0005737">
    <property type="term" value="C:cytoplasm"/>
    <property type="evidence" value="ECO:0007669"/>
    <property type="project" value="TreeGrafter"/>
</dbReference>
<dbReference type="Pfam" id="PF01636">
    <property type="entry name" value="APH"/>
    <property type="match status" value="1"/>
</dbReference>
<accession>A0A432YP17</accession>
<feature type="domain" description="Aminoglycoside phosphotransferase" evidence="1">
    <location>
        <begin position="8"/>
        <end position="213"/>
    </location>
</feature>
<evidence type="ECO:0000313" key="2">
    <source>
        <dbReference type="EMBL" id="RUO62739.1"/>
    </source>
</evidence>
<dbReference type="PANTHER" id="PTHR22603:SF66">
    <property type="entry name" value="ETHANOLAMINE KINASE"/>
    <property type="match status" value="1"/>
</dbReference>
<organism evidence="2 3">
    <name type="scientific">Idiomarina piscisalsi</name>
    <dbReference type="NCBI Taxonomy" id="1096243"/>
    <lineage>
        <taxon>Bacteria</taxon>
        <taxon>Pseudomonadati</taxon>
        <taxon>Pseudomonadota</taxon>
        <taxon>Gammaproteobacteria</taxon>
        <taxon>Alteromonadales</taxon>
        <taxon>Idiomarinaceae</taxon>
        <taxon>Idiomarina</taxon>
    </lineage>
</organism>